<dbReference type="EMBL" id="JAHQCW010000002">
    <property type="protein sequence ID" value="MBU9735288.1"/>
    <property type="molecule type" value="Genomic_DNA"/>
</dbReference>
<comment type="caution">
    <text evidence="1">The sequence shown here is derived from an EMBL/GenBank/DDBJ whole genome shotgun (WGS) entry which is preliminary data.</text>
</comment>
<evidence type="ECO:0000313" key="1">
    <source>
        <dbReference type="EMBL" id="MBU9735288.1"/>
    </source>
</evidence>
<organism evidence="1 2">
    <name type="scientific">Diplocloster agilis</name>
    <dbReference type="NCBI Taxonomy" id="2850323"/>
    <lineage>
        <taxon>Bacteria</taxon>
        <taxon>Bacillati</taxon>
        <taxon>Bacillota</taxon>
        <taxon>Clostridia</taxon>
        <taxon>Lachnospirales</taxon>
        <taxon>Lachnospiraceae</taxon>
        <taxon>Diplocloster</taxon>
    </lineage>
</organism>
<name>A0A949NFK9_9FIRM</name>
<keyword evidence="2" id="KW-1185">Reference proteome</keyword>
<protein>
    <submittedName>
        <fullName evidence="1">Uncharacterized protein</fullName>
    </submittedName>
</protein>
<proteinExistence type="predicted"/>
<accession>A0A949NFK9</accession>
<reference evidence="1" key="1">
    <citation type="submission" date="2021-06" db="EMBL/GenBank/DDBJ databases">
        <title>Description of novel taxa of the family Lachnospiraceae.</title>
        <authorList>
            <person name="Chaplin A.V."/>
            <person name="Sokolova S.R."/>
            <person name="Pikina A.P."/>
            <person name="Korzhanova M."/>
            <person name="Belova V."/>
            <person name="Korostin D."/>
            <person name="Efimov B.A."/>
        </authorList>
    </citation>
    <scope>NUCLEOTIDE SEQUENCE</scope>
    <source>
        <strain evidence="1">ASD5720</strain>
    </source>
</reference>
<sequence length="94" mass="9866">MGLDVIMKFKMASKAAVTIMLALTVVLAIAAATMGGYAATPVYPVCFIKASNGFEYANGAEGNKIDIFVTGYTCVNFLDNPSLGLSYEPDDSGK</sequence>
<dbReference type="AlphaFoldDB" id="A0A949NFK9"/>
<dbReference type="Proteomes" id="UP000712157">
    <property type="component" value="Unassembled WGS sequence"/>
</dbReference>
<dbReference type="RefSeq" id="WP_238720438.1">
    <property type="nucleotide sequence ID" value="NZ_JAHQCW010000002.1"/>
</dbReference>
<evidence type="ECO:0000313" key="2">
    <source>
        <dbReference type="Proteomes" id="UP000712157"/>
    </source>
</evidence>
<gene>
    <name evidence="1" type="ORF">KTH89_02000</name>
</gene>